<organism evidence="2 3">
    <name type="scientific">Citrullus colocynthis</name>
    <name type="common">colocynth</name>
    <dbReference type="NCBI Taxonomy" id="252529"/>
    <lineage>
        <taxon>Eukaryota</taxon>
        <taxon>Viridiplantae</taxon>
        <taxon>Streptophyta</taxon>
        <taxon>Embryophyta</taxon>
        <taxon>Tracheophyta</taxon>
        <taxon>Spermatophyta</taxon>
        <taxon>Magnoliopsida</taxon>
        <taxon>eudicotyledons</taxon>
        <taxon>Gunneridae</taxon>
        <taxon>Pentapetalae</taxon>
        <taxon>rosids</taxon>
        <taxon>fabids</taxon>
        <taxon>Cucurbitales</taxon>
        <taxon>Cucurbitaceae</taxon>
        <taxon>Benincaseae</taxon>
        <taxon>Citrullus</taxon>
    </lineage>
</organism>
<dbReference type="PANTHER" id="PTHR34190">
    <property type="entry name" value="EXPRESSED PROTEIN"/>
    <property type="match status" value="1"/>
</dbReference>
<name>A0ABP0XQ07_9ROSI</name>
<dbReference type="PANTHER" id="PTHR34190:SF3">
    <property type="entry name" value="MICROSPORE-SPECIFIC PROMOTER 2"/>
    <property type="match status" value="1"/>
</dbReference>
<dbReference type="Proteomes" id="UP001642487">
    <property type="component" value="Chromosome 1"/>
</dbReference>
<accession>A0ABP0XQ07</accession>
<sequence>MEDDNAKLFHHPQHSSSSMTLFSRLDHLDFAMKDLEKKHRLERFGGSNLEEGMERRCISLDVALKDTYFKGSLLDRVAALENRLFQLCLETDSGSSSNLSSLTSSQTSIEISSSSSPKIFCRGQSSSSYPKFHYPNHEGTSQISQLQEKPQRQQEKKKQQSPSKGQVVGKTRTEKEEVGSCKNVKKGIPSLKWPHLRMFGC</sequence>
<feature type="compositionally biased region" description="Basic and acidic residues" evidence="1">
    <location>
        <begin position="149"/>
        <end position="158"/>
    </location>
</feature>
<evidence type="ECO:0000256" key="1">
    <source>
        <dbReference type="SAM" id="MobiDB-lite"/>
    </source>
</evidence>
<keyword evidence="3" id="KW-1185">Reference proteome</keyword>
<evidence type="ECO:0000313" key="3">
    <source>
        <dbReference type="Proteomes" id="UP001642487"/>
    </source>
</evidence>
<proteinExistence type="predicted"/>
<evidence type="ECO:0000313" key="2">
    <source>
        <dbReference type="EMBL" id="CAK9309491.1"/>
    </source>
</evidence>
<protein>
    <submittedName>
        <fullName evidence="2">Uncharacterized protein</fullName>
    </submittedName>
</protein>
<feature type="region of interest" description="Disordered" evidence="1">
    <location>
        <begin position="131"/>
        <end position="181"/>
    </location>
</feature>
<dbReference type="EMBL" id="OZ021735">
    <property type="protein sequence ID" value="CAK9309491.1"/>
    <property type="molecule type" value="Genomic_DNA"/>
</dbReference>
<gene>
    <name evidence="2" type="ORF">CITCOLO1_LOCUS1073</name>
</gene>
<reference evidence="2 3" key="1">
    <citation type="submission" date="2024-03" db="EMBL/GenBank/DDBJ databases">
        <authorList>
            <person name="Gkanogiannis A."/>
            <person name="Becerra Lopez-Lavalle L."/>
        </authorList>
    </citation>
    <scope>NUCLEOTIDE SEQUENCE [LARGE SCALE GENOMIC DNA]</scope>
</reference>